<comment type="caution">
    <text evidence="2">The sequence shown here is derived from an EMBL/GenBank/DDBJ whole genome shotgun (WGS) entry which is preliminary data.</text>
</comment>
<proteinExistence type="predicted"/>
<reference evidence="2" key="1">
    <citation type="submission" date="2020-07" db="EMBL/GenBank/DDBJ databases">
        <title>Multicomponent nature underlies the extraordinary mechanical properties of spider dragline silk.</title>
        <authorList>
            <person name="Kono N."/>
            <person name="Nakamura H."/>
            <person name="Mori M."/>
            <person name="Yoshida Y."/>
            <person name="Ohtoshi R."/>
            <person name="Malay A.D."/>
            <person name="Moran D.A.P."/>
            <person name="Tomita M."/>
            <person name="Numata K."/>
            <person name="Arakawa K."/>
        </authorList>
    </citation>
    <scope>NUCLEOTIDE SEQUENCE</scope>
</reference>
<evidence type="ECO:0000313" key="3">
    <source>
        <dbReference type="Proteomes" id="UP000887116"/>
    </source>
</evidence>
<feature type="region of interest" description="Disordered" evidence="1">
    <location>
        <begin position="46"/>
        <end position="73"/>
    </location>
</feature>
<gene>
    <name evidence="2" type="ORF">TNCT_482771</name>
</gene>
<dbReference type="EMBL" id="BMAO01028070">
    <property type="protein sequence ID" value="GFR21821.1"/>
    <property type="molecule type" value="Genomic_DNA"/>
</dbReference>
<accession>A0A8X6LSZ2</accession>
<feature type="region of interest" description="Disordered" evidence="1">
    <location>
        <begin position="1"/>
        <end position="20"/>
    </location>
</feature>
<protein>
    <submittedName>
        <fullName evidence="2">Uncharacterized protein</fullName>
    </submittedName>
</protein>
<sequence length="102" mass="10838">MVGRPRNSAHALTFSTRAPGRATFPGNAPVEIVSGDVAMPFFPPIGPGYAESEDSLSPFPPLPDGSGPSLVPPPSRSPCMNLEFYLQGYRECVATGILHQRV</sequence>
<organism evidence="2 3">
    <name type="scientific">Trichonephila clavata</name>
    <name type="common">Joro spider</name>
    <name type="synonym">Nephila clavata</name>
    <dbReference type="NCBI Taxonomy" id="2740835"/>
    <lineage>
        <taxon>Eukaryota</taxon>
        <taxon>Metazoa</taxon>
        <taxon>Ecdysozoa</taxon>
        <taxon>Arthropoda</taxon>
        <taxon>Chelicerata</taxon>
        <taxon>Arachnida</taxon>
        <taxon>Araneae</taxon>
        <taxon>Araneomorphae</taxon>
        <taxon>Entelegynae</taxon>
        <taxon>Araneoidea</taxon>
        <taxon>Nephilidae</taxon>
        <taxon>Trichonephila</taxon>
    </lineage>
</organism>
<keyword evidence="3" id="KW-1185">Reference proteome</keyword>
<evidence type="ECO:0000313" key="2">
    <source>
        <dbReference type="EMBL" id="GFR21821.1"/>
    </source>
</evidence>
<dbReference type="Proteomes" id="UP000887116">
    <property type="component" value="Unassembled WGS sequence"/>
</dbReference>
<name>A0A8X6LSZ2_TRICU</name>
<dbReference type="AlphaFoldDB" id="A0A8X6LSZ2"/>
<evidence type="ECO:0000256" key="1">
    <source>
        <dbReference type="SAM" id="MobiDB-lite"/>
    </source>
</evidence>